<keyword evidence="1" id="KW-0285">Flavoprotein</keyword>
<dbReference type="PANTHER" id="PTHR43278">
    <property type="entry name" value="NAD(P)H-DEPENDENT FMN-CONTAINING OXIDOREDUCTASE YWQN-RELATED"/>
    <property type="match status" value="1"/>
</dbReference>
<dbReference type="SUPFAM" id="SSF52218">
    <property type="entry name" value="Flavoproteins"/>
    <property type="match status" value="1"/>
</dbReference>
<accession>A0A923HU23</accession>
<dbReference type="InterPro" id="IPR051796">
    <property type="entry name" value="ISF_SsuE-like"/>
</dbReference>
<keyword evidence="5" id="KW-1185">Reference proteome</keyword>
<dbReference type="OrthoDB" id="9790975at2"/>
<evidence type="ECO:0000313" key="4">
    <source>
        <dbReference type="EMBL" id="MBC3888614.1"/>
    </source>
</evidence>
<dbReference type="Gene3D" id="3.40.50.360">
    <property type="match status" value="1"/>
</dbReference>
<gene>
    <name evidence="4" type="ORF">GH810_09865</name>
</gene>
<dbReference type="Proteomes" id="UP000616595">
    <property type="component" value="Unassembled WGS sequence"/>
</dbReference>
<evidence type="ECO:0000256" key="2">
    <source>
        <dbReference type="ARBA" id="ARBA00022643"/>
    </source>
</evidence>
<dbReference type="InterPro" id="IPR029039">
    <property type="entry name" value="Flavoprotein-like_sf"/>
</dbReference>
<dbReference type="Pfam" id="PF03358">
    <property type="entry name" value="FMN_red"/>
    <property type="match status" value="1"/>
</dbReference>
<evidence type="ECO:0000259" key="3">
    <source>
        <dbReference type="Pfam" id="PF03358"/>
    </source>
</evidence>
<dbReference type="RefSeq" id="WP_148568099.1">
    <property type="nucleotide sequence ID" value="NZ_RXYA01000014.1"/>
</dbReference>
<dbReference type="AlphaFoldDB" id="A0A923HU23"/>
<dbReference type="PANTHER" id="PTHR43278:SF2">
    <property type="entry name" value="IRON-SULFUR FLAVOPROTEIN"/>
    <property type="match status" value="1"/>
</dbReference>
<organism evidence="4 5">
    <name type="scientific">Acetobacterium paludosum</name>
    <dbReference type="NCBI Taxonomy" id="52693"/>
    <lineage>
        <taxon>Bacteria</taxon>
        <taxon>Bacillati</taxon>
        <taxon>Bacillota</taxon>
        <taxon>Clostridia</taxon>
        <taxon>Eubacteriales</taxon>
        <taxon>Eubacteriaceae</taxon>
        <taxon>Acetobacterium</taxon>
    </lineage>
</organism>
<dbReference type="GO" id="GO:0016491">
    <property type="term" value="F:oxidoreductase activity"/>
    <property type="evidence" value="ECO:0007669"/>
    <property type="project" value="InterPro"/>
</dbReference>
<comment type="caution">
    <text evidence="4">The sequence shown here is derived from an EMBL/GenBank/DDBJ whole genome shotgun (WGS) entry which is preliminary data.</text>
</comment>
<protein>
    <submittedName>
        <fullName evidence="4">Flavodoxin family protein</fullName>
    </submittedName>
</protein>
<sequence>MNIIAINGSPRKNGNTAILLEKALAGAASKGAQTELIDLYDLNYKGCISCFACKRKGGKSYGKCAVKDDLSAIFEKIEKADALILGSPIYFGEITGEMRSFLERLFFQYLVYDSDHSVLFPKKIKTGFIFTMNAPEQALKEIKYDMKFKGYEGILTRFFGSAKTLEATDTWQFDDYSKYEATAFNVEAKAQRRRDVFPQDCQKAFDLGVELMV</sequence>
<dbReference type="InterPro" id="IPR005025">
    <property type="entry name" value="FMN_Rdtase-like_dom"/>
</dbReference>
<reference evidence="4" key="1">
    <citation type="submission" date="2019-10" db="EMBL/GenBank/DDBJ databases">
        <authorList>
            <person name="Ross D.E."/>
            <person name="Gulliver D."/>
        </authorList>
    </citation>
    <scope>NUCLEOTIDE SEQUENCE</scope>
    <source>
        <strain evidence="4">DER-2019</strain>
    </source>
</reference>
<proteinExistence type="predicted"/>
<evidence type="ECO:0000256" key="1">
    <source>
        <dbReference type="ARBA" id="ARBA00022630"/>
    </source>
</evidence>
<name>A0A923HU23_9FIRM</name>
<reference evidence="4" key="2">
    <citation type="submission" date="2020-10" db="EMBL/GenBank/DDBJ databases">
        <title>Comparative genomics of the Acetobacterium genus.</title>
        <authorList>
            <person name="Marshall C."/>
            <person name="May H."/>
            <person name="Norman S."/>
        </authorList>
    </citation>
    <scope>NUCLEOTIDE SEQUENCE</scope>
    <source>
        <strain evidence="4">DER-2019</strain>
    </source>
</reference>
<evidence type="ECO:0000313" key="5">
    <source>
        <dbReference type="Proteomes" id="UP000616595"/>
    </source>
</evidence>
<feature type="domain" description="NADPH-dependent FMN reductase-like" evidence="3">
    <location>
        <begin position="1"/>
        <end position="107"/>
    </location>
</feature>
<keyword evidence="2" id="KW-0288">FMN</keyword>
<dbReference type="EMBL" id="WJBD01000010">
    <property type="protein sequence ID" value="MBC3888614.1"/>
    <property type="molecule type" value="Genomic_DNA"/>
</dbReference>